<dbReference type="STRING" id="871651.SAMN05421688_3028"/>
<dbReference type="InterPro" id="IPR010664">
    <property type="entry name" value="LipoPS_assembly_LptC-rel"/>
</dbReference>
<protein>
    <submittedName>
        <fullName evidence="2">Lipopolysaccharide export system protein LptC</fullName>
    </submittedName>
</protein>
<keyword evidence="1" id="KW-1133">Transmembrane helix</keyword>
<evidence type="ECO:0000313" key="2">
    <source>
        <dbReference type="EMBL" id="SFB11932.1"/>
    </source>
</evidence>
<dbReference type="Proteomes" id="UP000198796">
    <property type="component" value="Unassembled WGS sequence"/>
</dbReference>
<accession>A0A1I0YFH2</accession>
<keyword evidence="1" id="KW-0472">Membrane</keyword>
<keyword evidence="3" id="KW-1185">Reference proteome</keyword>
<name>A0A1I0YFH2_9RHOB</name>
<feature type="transmembrane region" description="Helical" evidence="1">
    <location>
        <begin position="33"/>
        <end position="56"/>
    </location>
</feature>
<keyword evidence="1" id="KW-0812">Transmembrane</keyword>
<proteinExistence type="predicted"/>
<evidence type="ECO:0000256" key="1">
    <source>
        <dbReference type="SAM" id="Phobius"/>
    </source>
</evidence>
<dbReference type="OrthoDB" id="7871110at2"/>
<reference evidence="2 3" key="1">
    <citation type="submission" date="2016-10" db="EMBL/GenBank/DDBJ databases">
        <authorList>
            <person name="de Groot N.N."/>
        </authorList>
    </citation>
    <scope>NUCLEOTIDE SEQUENCE [LARGE SCALE GENOMIC DNA]</scope>
    <source>
        <strain evidence="2 3">DSM 29316</strain>
    </source>
</reference>
<dbReference type="Gene3D" id="2.60.450.10">
    <property type="entry name" value="Lipopolysaccharide (LPS) transport protein A like domain"/>
    <property type="match status" value="1"/>
</dbReference>
<sequence length="226" mass="24579">MAGPCALPYGRHMRTRLHATQSRTQPLSGYSRFVAWAKILLPLASLALLSTVFLVARQADPAKSIPFAKTDVEALAREPRVTAPLYAAVTRDGATITVSADTATPDPASEDQATARKVWARIQTSEGIEYNAVAEEGRIEGNEIAILRGNVDITTSLGYRLRTEEMTAELGMTRLTTRAEVDADGPLGEINAGRMEVRTEDVTNASVMVFKDGVRLIYRPSSTDDR</sequence>
<organism evidence="2 3">
    <name type="scientific">Poseidonocella pacifica</name>
    <dbReference type="NCBI Taxonomy" id="871651"/>
    <lineage>
        <taxon>Bacteria</taxon>
        <taxon>Pseudomonadati</taxon>
        <taxon>Pseudomonadota</taxon>
        <taxon>Alphaproteobacteria</taxon>
        <taxon>Rhodobacterales</taxon>
        <taxon>Roseobacteraceae</taxon>
        <taxon>Poseidonocella</taxon>
    </lineage>
</organism>
<dbReference type="EMBL" id="FOJU01000005">
    <property type="protein sequence ID" value="SFB11932.1"/>
    <property type="molecule type" value="Genomic_DNA"/>
</dbReference>
<gene>
    <name evidence="2" type="ORF">SAMN05421688_3028</name>
</gene>
<evidence type="ECO:0000313" key="3">
    <source>
        <dbReference type="Proteomes" id="UP000198796"/>
    </source>
</evidence>
<dbReference type="Pfam" id="PF06835">
    <property type="entry name" value="LptC"/>
    <property type="match status" value="1"/>
</dbReference>
<dbReference type="AlphaFoldDB" id="A0A1I0YFH2"/>